<dbReference type="Proteomes" id="UP000485621">
    <property type="component" value="Unassembled WGS sequence"/>
</dbReference>
<accession>A0A1V5ZQ51</accession>
<gene>
    <name evidence="1" type="ORF">BWY04_00325</name>
</gene>
<evidence type="ECO:0000313" key="1">
    <source>
        <dbReference type="EMBL" id="OQB42261.1"/>
    </source>
</evidence>
<dbReference type="EMBL" id="MWDB01000004">
    <property type="protein sequence ID" value="OQB42261.1"/>
    <property type="molecule type" value="Genomic_DNA"/>
</dbReference>
<comment type="caution">
    <text evidence="1">The sequence shown here is derived from an EMBL/GenBank/DDBJ whole genome shotgun (WGS) entry which is preliminary data.</text>
</comment>
<sequence>MSTRTIDRYVKSGKLSYKKVANKVLLSKEEITELQRDFGALRQEPVSEIVGPVSTTRSVTTVNPSIEQAIDAKIEKFFLIFNEKDKILEEKNKVIFMLQQRI</sequence>
<dbReference type="AlphaFoldDB" id="A0A1V5ZQ51"/>
<name>A0A1V5ZQ51_9BACT</name>
<organism evidence="1">
    <name type="scientific">candidate division CPR1 bacterium ADurb.Bin160</name>
    <dbReference type="NCBI Taxonomy" id="1852826"/>
    <lineage>
        <taxon>Bacteria</taxon>
        <taxon>candidate division CPR1</taxon>
    </lineage>
</organism>
<proteinExistence type="predicted"/>
<reference evidence="1" key="1">
    <citation type="submission" date="2017-02" db="EMBL/GenBank/DDBJ databases">
        <title>Delving into the versatile metabolic prowess of the omnipresent phylum Bacteroidetes.</title>
        <authorList>
            <person name="Nobu M.K."/>
            <person name="Mei R."/>
            <person name="Narihiro T."/>
            <person name="Kuroda K."/>
            <person name="Liu W.-T."/>
        </authorList>
    </citation>
    <scope>NUCLEOTIDE SEQUENCE</scope>
    <source>
        <strain evidence="1">ADurb.Bin160</strain>
    </source>
</reference>
<protein>
    <submittedName>
        <fullName evidence="1">Uncharacterized protein</fullName>
    </submittedName>
</protein>